<protein>
    <submittedName>
        <fullName evidence="10">MFS transporter</fullName>
    </submittedName>
</protein>
<feature type="transmembrane region" description="Helical" evidence="8">
    <location>
        <begin position="227"/>
        <end position="246"/>
    </location>
</feature>
<comment type="subcellular location">
    <subcellularLocation>
        <location evidence="1">Cell membrane</location>
        <topology evidence="1">Multi-pass membrane protein</topology>
    </subcellularLocation>
</comment>
<feature type="region of interest" description="Disordered" evidence="7">
    <location>
        <begin position="575"/>
        <end position="625"/>
    </location>
</feature>
<dbReference type="InterPro" id="IPR011701">
    <property type="entry name" value="MFS"/>
</dbReference>
<evidence type="ECO:0000256" key="4">
    <source>
        <dbReference type="ARBA" id="ARBA00022692"/>
    </source>
</evidence>
<keyword evidence="11" id="KW-1185">Reference proteome</keyword>
<evidence type="ECO:0000256" key="2">
    <source>
        <dbReference type="ARBA" id="ARBA00022448"/>
    </source>
</evidence>
<keyword evidence="6 8" id="KW-0472">Membrane</keyword>
<evidence type="ECO:0000256" key="6">
    <source>
        <dbReference type="ARBA" id="ARBA00023136"/>
    </source>
</evidence>
<dbReference type="SUPFAM" id="SSF103473">
    <property type="entry name" value="MFS general substrate transporter"/>
    <property type="match status" value="1"/>
</dbReference>
<evidence type="ECO:0000313" key="10">
    <source>
        <dbReference type="EMBL" id="MCH6470578.1"/>
    </source>
</evidence>
<feature type="transmembrane region" description="Helical" evidence="8">
    <location>
        <begin position="168"/>
        <end position="188"/>
    </location>
</feature>
<dbReference type="EMBL" id="JAKZBV010000001">
    <property type="protein sequence ID" value="MCH6470578.1"/>
    <property type="molecule type" value="Genomic_DNA"/>
</dbReference>
<dbReference type="PROSITE" id="PS50850">
    <property type="entry name" value="MFS"/>
    <property type="match status" value="1"/>
</dbReference>
<dbReference type="InterPro" id="IPR020846">
    <property type="entry name" value="MFS_dom"/>
</dbReference>
<evidence type="ECO:0000256" key="1">
    <source>
        <dbReference type="ARBA" id="ARBA00004651"/>
    </source>
</evidence>
<evidence type="ECO:0000256" key="8">
    <source>
        <dbReference type="SAM" id="Phobius"/>
    </source>
</evidence>
<dbReference type="PANTHER" id="PTHR42718:SF46">
    <property type="entry name" value="BLR6921 PROTEIN"/>
    <property type="match status" value="1"/>
</dbReference>
<gene>
    <name evidence="10" type="ORF">L0M17_11440</name>
</gene>
<feature type="transmembrane region" description="Helical" evidence="8">
    <location>
        <begin position="128"/>
        <end position="147"/>
    </location>
</feature>
<dbReference type="Proteomes" id="UP001202922">
    <property type="component" value="Unassembled WGS sequence"/>
</dbReference>
<feature type="transmembrane region" description="Helical" evidence="8">
    <location>
        <begin position="446"/>
        <end position="465"/>
    </location>
</feature>
<feature type="transmembrane region" description="Helical" evidence="8">
    <location>
        <begin position="539"/>
        <end position="563"/>
    </location>
</feature>
<sequence length="625" mass="65347">MSSNALTAYRARRAAHAERDLASPHYKWIVLSNTTLGVLMATINSSILLIALPDIFRGIGINPLEPSNTGLLLWLIMGYLVVTAVLVVSFGRLGDMYGRVRMYNAGFAIFTFFSILLSVTWLHGTAGAIWLIAMRILQGIGGALLMANSSAIITDAFPVNQRGLGLGLNQVAGIAGSFLGLIIGGLLGPLEWHLVFLVSVPVGLFGTIWASLRLHESGTRPRSRMDWWGNLTFAIGLIAVLVGITYGIQPYGSSPMGWANPAVLVAILGGVAVLVVFCIIELRTPDPMFRLDLFRIRAFSAGNLASLLSGLGRGGLMFILIIWLQGIWLPRHGYSFESTPLWAGIYMLPLTIGFLVAGPTSGWLSDRFGARFLATGGMVVAAASFLWLLVLPVNFDYWVFALALLANGIGMGLFAAPNRAGIMNSLPPGQRGVGAGMSTTFQNSSMVLSIGIFFSLMIAGLAGSLPHTLSAGLTAQGVPAAAADRIAALPPVGVLFASLLGYNPVQTLLGPQVLGSLPPANVQYLTGRGFFPSLISGPFASGLEVAFAFAVAACLIAAIASALRGERYVDPGTGAAVGSGTAGTAGSPRESGAEEAGAAETAGAQGMENSPSEDAEASAPEGRRR</sequence>
<evidence type="ECO:0000256" key="5">
    <source>
        <dbReference type="ARBA" id="ARBA00022989"/>
    </source>
</evidence>
<comment type="caution">
    <text evidence="10">The sequence shown here is derived from an EMBL/GenBank/DDBJ whole genome shotgun (WGS) entry which is preliminary data.</text>
</comment>
<evidence type="ECO:0000256" key="3">
    <source>
        <dbReference type="ARBA" id="ARBA00022475"/>
    </source>
</evidence>
<dbReference type="PANTHER" id="PTHR42718">
    <property type="entry name" value="MAJOR FACILITATOR SUPERFAMILY MULTIDRUG TRANSPORTER MFSC"/>
    <property type="match status" value="1"/>
</dbReference>
<reference evidence="10 11" key="1">
    <citation type="submission" date="2022-03" db="EMBL/GenBank/DDBJ databases">
        <title>Sinomonas sp. isolated from a soil.</title>
        <authorList>
            <person name="Han J."/>
            <person name="Kim D.-U."/>
        </authorList>
    </citation>
    <scope>NUCLEOTIDE SEQUENCE [LARGE SCALE GENOMIC DNA]</scope>
    <source>
        <strain evidence="10 11">5-5</strain>
    </source>
</reference>
<accession>A0ABS9U1K3</accession>
<feature type="domain" description="Major facilitator superfamily (MFS) profile" evidence="9">
    <location>
        <begin position="30"/>
        <end position="505"/>
    </location>
</feature>
<feature type="transmembrane region" description="Helical" evidence="8">
    <location>
        <begin position="71"/>
        <end position="90"/>
    </location>
</feature>
<name>A0ABS9U1K3_9MICC</name>
<evidence type="ECO:0000313" key="11">
    <source>
        <dbReference type="Proteomes" id="UP001202922"/>
    </source>
</evidence>
<keyword evidence="3" id="KW-1003">Cell membrane</keyword>
<feature type="transmembrane region" description="Helical" evidence="8">
    <location>
        <begin position="28"/>
        <end position="51"/>
    </location>
</feature>
<feature type="transmembrane region" description="Helical" evidence="8">
    <location>
        <begin position="372"/>
        <end position="391"/>
    </location>
</feature>
<dbReference type="InterPro" id="IPR036259">
    <property type="entry name" value="MFS_trans_sf"/>
</dbReference>
<keyword evidence="5 8" id="KW-1133">Transmembrane helix</keyword>
<feature type="transmembrane region" description="Helical" evidence="8">
    <location>
        <begin position="344"/>
        <end position="365"/>
    </location>
</feature>
<feature type="compositionally biased region" description="Low complexity" evidence="7">
    <location>
        <begin position="584"/>
        <end position="608"/>
    </location>
</feature>
<feature type="transmembrane region" description="Helical" evidence="8">
    <location>
        <begin position="301"/>
        <end position="324"/>
    </location>
</feature>
<feature type="transmembrane region" description="Helical" evidence="8">
    <location>
        <begin position="102"/>
        <end position="122"/>
    </location>
</feature>
<dbReference type="RefSeq" id="WP_241054079.1">
    <property type="nucleotide sequence ID" value="NZ_JAKZBV010000001.1"/>
</dbReference>
<dbReference type="CDD" id="cd17321">
    <property type="entry name" value="MFS_MMR_MDR_like"/>
    <property type="match status" value="1"/>
</dbReference>
<feature type="transmembrane region" description="Helical" evidence="8">
    <location>
        <begin position="397"/>
        <end position="416"/>
    </location>
</feature>
<keyword evidence="2" id="KW-0813">Transport</keyword>
<feature type="transmembrane region" description="Helical" evidence="8">
    <location>
        <begin position="258"/>
        <end position="280"/>
    </location>
</feature>
<proteinExistence type="predicted"/>
<feature type="transmembrane region" description="Helical" evidence="8">
    <location>
        <begin position="194"/>
        <end position="215"/>
    </location>
</feature>
<evidence type="ECO:0000259" key="9">
    <source>
        <dbReference type="PROSITE" id="PS50850"/>
    </source>
</evidence>
<evidence type="ECO:0000256" key="7">
    <source>
        <dbReference type="SAM" id="MobiDB-lite"/>
    </source>
</evidence>
<dbReference type="Gene3D" id="1.20.1250.20">
    <property type="entry name" value="MFS general substrate transporter like domains"/>
    <property type="match status" value="2"/>
</dbReference>
<organism evidence="10 11">
    <name type="scientific">Sinomonas terrae</name>
    <dbReference type="NCBI Taxonomy" id="2908838"/>
    <lineage>
        <taxon>Bacteria</taxon>
        <taxon>Bacillati</taxon>
        <taxon>Actinomycetota</taxon>
        <taxon>Actinomycetes</taxon>
        <taxon>Micrococcales</taxon>
        <taxon>Micrococcaceae</taxon>
        <taxon>Sinomonas</taxon>
    </lineage>
</organism>
<dbReference type="Pfam" id="PF07690">
    <property type="entry name" value="MFS_1"/>
    <property type="match status" value="2"/>
</dbReference>
<keyword evidence="4 8" id="KW-0812">Transmembrane</keyword>